<dbReference type="AlphaFoldDB" id="A0A1Y2HKT2"/>
<keyword evidence="4 12" id="KW-0328">Glycosyltransferase</keyword>
<comment type="catalytic activity">
    <reaction evidence="11 12">
        <text>an alpha-D-Man-(1-&gt;3)-beta-D-Man-(1-&gt;4)-beta-D-GlcNAc-(1-&gt;4)-alpha-D-GlcNAc-diphospho-di-trans,poly-cis-dolichol + GDP-alpha-D-mannose = an alpha-D-Man-(1-&gt;3)-[alpha-D-Man-(1-&gt;6)]-beta-D-Man-(1-&gt;4)-beta-D-GlcNAc-(1-&gt;4)-alpha-D-GlcNAc-diphospho-di-trans,poly-cis-dolichol + GDP + H(+)</text>
        <dbReference type="Rhea" id="RHEA:29519"/>
        <dbReference type="Rhea" id="RHEA-COMP:19513"/>
        <dbReference type="Rhea" id="RHEA-COMP:19515"/>
        <dbReference type="ChEBI" id="CHEBI:15378"/>
        <dbReference type="ChEBI" id="CHEBI:57527"/>
        <dbReference type="ChEBI" id="CHEBI:58189"/>
        <dbReference type="ChEBI" id="CHEBI:132510"/>
        <dbReference type="ChEBI" id="CHEBI:132511"/>
        <dbReference type="EC" id="2.4.1.257"/>
    </reaction>
    <physiologicalReaction direction="left-to-right" evidence="11 12">
        <dbReference type="Rhea" id="RHEA:29520"/>
    </physiologicalReaction>
</comment>
<dbReference type="STRING" id="765915.A0A1Y2HKT2"/>
<dbReference type="Proteomes" id="UP000193411">
    <property type="component" value="Unassembled WGS sequence"/>
</dbReference>
<dbReference type="InterPro" id="IPR001296">
    <property type="entry name" value="Glyco_trans_1"/>
</dbReference>
<keyword evidence="7 12" id="KW-0256">Endoplasmic reticulum</keyword>
<comment type="subcellular location">
    <subcellularLocation>
        <location evidence="2 12">Endoplasmic reticulum membrane</location>
    </subcellularLocation>
</comment>
<dbReference type="UniPathway" id="UPA00378"/>
<dbReference type="InterPro" id="IPR027054">
    <property type="entry name" value="ALG2"/>
</dbReference>
<evidence type="ECO:0000256" key="9">
    <source>
        <dbReference type="ARBA" id="ARBA00023136"/>
    </source>
</evidence>
<dbReference type="EMBL" id="MCFL01000023">
    <property type="protein sequence ID" value="ORZ35166.1"/>
    <property type="molecule type" value="Genomic_DNA"/>
</dbReference>
<organism evidence="16 17">
    <name type="scientific">Catenaria anguillulae PL171</name>
    <dbReference type="NCBI Taxonomy" id="765915"/>
    <lineage>
        <taxon>Eukaryota</taxon>
        <taxon>Fungi</taxon>
        <taxon>Fungi incertae sedis</taxon>
        <taxon>Blastocladiomycota</taxon>
        <taxon>Blastocladiomycetes</taxon>
        <taxon>Blastocladiales</taxon>
        <taxon>Catenariaceae</taxon>
        <taxon>Catenaria</taxon>
    </lineage>
</organism>
<evidence type="ECO:0000313" key="17">
    <source>
        <dbReference type="Proteomes" id="UP000193411"/>
    </source>
</evidence>
<evidence type="ECO:0000256" key="12">
    <source>
        <dbReference type="RuleBase" id="RU367136"/>
    </source>
</evidence>
<dbReference type="PANTHER" id="PTHR45918">
    <property type="entry name" value="ALPHA-1,3/1,6-MANNOSYLTRANSFERASE ALG2"/>
    <property type="match status" value="1"/>
</dbReference>
<dbReference type="EC" id="2.4.1.132" evidence="12"/>
<keyword evidence="17" id="KW-1185">Reference proteome</keyword>
<dbReference type="Pfam" id="PF13439">
    <property type="entry name" value="Glyco_transf_4"/>
    <property type="match status" value="1"/>
</dbReference>
<evidence type="ECO:0000259" key="14">
    <source>
        <dbReference type="Pfam" id="PF00534"/>
    </source>
</evidence>
<evidence type="ECO:0000256" key="13">
    <source>
        <dbReference type="SAM" id="MobiDB-lite"/>
    </source>
</evidence>
<dbReference type="GO" id="GO:0102704">
    <property type="term" value="F:GDP-Man:Man(2)GlcNAc(2)-PP-Dol alpha-1,6-mannosyltransferase activity"/>
    <property type="evidence" value="ECO:0007669"/>
    <property type="project" value="UniProtKB-UniRule"/>
</dbReference>
<comment type="catalytic activity">
    <reaction evidence="10 12">
        <text>a beta-D-Man-(1-&gt;4)-beta-D-GlcNAc-(1-&gt;4)-alpha-D-GlcNAc-diphospho-di-trans,poly-cis-dolichol + GDP-alpha-D-mannose = an alpha-D-Man-(1-&gt;3)-beta-D-Man-(1-&gt;4)-beta-D-GlcNAc-(1-&gt;4)-alpha-D-GlcNAc-diphospho-di-trans,poly-cis-dolichol + GDP + H(+)</text>
        <dbReference type="Rhea" id="RHEA:29515"/>
        <dbReference type="Rhea" id="RHEA-COMP:19511"/>
        <dbReference type="Rhea" id="RHEA-COMP:19513"/>
        <dbReference type="ChEBI" id="CHEBI:15378"/>
        <dbReference type="ChEBI" id="CHEBI:57527"/>
        <dbReference type="ChEBI" id="CHEBI:58189"/>
        <dbReference type="ChEBI" id="CHEBI:58472"/>
        <dbReference type="ChEBI" id="CHEBI:132510"/>
        <dbReference type="EC" id="2.4.1.132"/>
    </reaction>
    <physiologicalReaction direction="left-to-right" evidence="10 12">
        <dbReference type="Rhea" id="RHEA:29516"/>
    </physiologicalReaction>
</comment>
<evidence type="ECO:0000256" key="11">
    <source>
        <dbReference type="ARBA" id="ARBA00045104"/>
    </source>
</evidence>
<feature type="domain" description="Glycosyltransferase subfamily 4-like N-terminal" evidence="15">
    <location>
        <begin position="25"/>
        <end position="211"/>
    </location>
</feature>
<dbReference type="OrthoDB" id="448893at2759"/>
<comment type="similarity">
    <text evidence="12">Belongs to the glycosyltransferase group 1 family.</text>
</comment>
<dbReference type="Pfam" id="PF00534">
    <property type="entry name" value="Glycos_transf_1"/>
    <property type="match status" value="1"/>
</dbReference>
<evidence type="ECO:0000256" key="1">
    <source>
        <dbReference type="ARBA" id="ARBA00003142"/>
    </source>
</evidence>
<feature type="region of interest" description="Disordered" evidence="13">
    <location>
        <begin position="405"/>
        <end position="426"/>
    </location>
</feature>
<reference evidence="16 17" key="1">
    <citation type="submission" date="2016-07" db="EMBL/GenBank/DDBJ databases">
        <title>Pervasive Adenine N6-methylation of Active Genes in Fungi.</title>
        <authorList>
            <consortium name="DOE Joint Genome Institute"/>
            <person name="Mondo S.J."/>
            <person name="Dannebaum R.O."/>
            <person name="Kuo R.C."/>
            <person name="Labutti K."/>
            <person name="Haridas S."/>
            <person name="Kuo A."/>
            <person name="Salamov A."/>
            <person name="Ahrendt S.R."/>
            <person name="Lipzen A."/>
            <person name="Sullivan W."/>
            <person name="Andreopoulos W.B."/>
            <person name="Clum A."/>
            <person name="Lindquist E."/>
            <person name="Daum C."/>
            <person name="Ramamoorthy G.K."/>
            <person name="Gryganskyi A."/>
            <person name="Culley D."/>
            <person name="Magnuson J.K."/>
            <person name="James T.Y."/>
            <person name="O'Malley M.A."/>
            <person name="Stajich J.E."/>
            <person name="Spatafora J.W."/>
            <person name="Visel A."/>
            <person name="Grigoriev I.V."/>
        </authorList>
    </citation>
    <scope>NUCLEOTIDE SEQUENCE [LARGE SCALE GENOMIC DNA]</scope>
    <source>
        <strain evidence="16 17">PL171</strain>
    </source>
</reference>
<dbReference type="EC" id="2.4.1.257" evidence="12"/>
<gene>
    <name evidence="16" type="ORF">BCR44DRAFT_1389891</name>
</gene>
<evidence type="ECO:0000313" key="16">
    <source>
        <dbReference type="EMBL" id="ORZ35166.1"/>
    </source>
</evidence>
<keyword evidence="6" id="KW-0812">Transmembrane</keyword>
<dbReference type="Gene3D" id="3.40.50.2000">
    <property type="entry name" value="Glycogen Phosphorylase B"/>
    <property type="match status" value="2"/>
</dbReference>
<name>A0A1Y2HKT2_9FUNG</name>
<evidence type="ECO:0000256" key="4">
    <source>
        <dbReference type="ARBA" id="ARBA00022676"/>
    </source>
</evidence>
<evidence type="ECO:0000256" key="7">
    <source>
        <dbReference type="ARBA" id="ARBA00022824"/>
    </source>
</evidence>
<dbReference type="GO" id="GO:0004378">
    <property type="term" value="F:GDP-Man:Man(1)GlcNAc(2)-PP-Dol alpha-1,3-mannosyltransferase activity"/>
    <property type="evidence" value="ECO:0007669"/>
    <property type="project" value="UniProtKB-UniRule"/>
</dbReference>
<comment type="function">
    <text evidence="1 12">Mannosylates Man(2)GlcNAc(2)-dolichol diphosphate and Man(1)GlcNAc(2)-dolichol diphosphate to form Man(3)GlcNAc(2)-dolichol diphosphate.</text>
</comment>
<evidence type="ECO:0000256" key="3">
    <source>
        <dbReference type="ARBA" id="ARBA00004922"/>
    </source>
</evidence>
<evidence type="ECO:0000256" key="8">
    <source>
        <dbReference type="ARBA" id="ARBA00022989"/>
    </source>
</evidence>
<accession>A0A1Y2HKT2</accession>
<dbReference type="SUPFAM" id="SSF53756">
    <property type="entry name" value="UDP-Glycosyltransferase/glycogen phosphorylase"/>
    <property type="match status" value="1"/>
</dbReference>
<feature type="domain" description="Glycosyl transferase family 1" evidence="14">
    <location>
        <begin position="325"/>
        <end position="396"/>
    </location>
</feature>
<feature type="compositionally biased region" description="Low complexity" evidence="13">
    <location>
        <begin position="405"/>
        <end position="422"/>
    </location>
</feature>
<evidence type="ECO:0000256" key="6">
    <source>
        <dbReference type="ARBA" id="ARBA00022692"/>
    </source>
</evidence>
<comment type="caution">
    <text evidence="16">The sequence shown here is derived from an EMBL/GenBank/DDBJ whole genome shotgun (WGS) entry which is preliminary data.</text>
</comment>
<dbReference type="InterPro" id="IPR028098">
    <property type="entry name" value="Glyco_trans_4-like_N"/>
</dbReference>
<keyword evidence="5 12" id="KW-0808">Transferase</keyword>
<proteinExistence type="inferred from homology"/>
<evidence type="ECO:0000256" key="2">
    <source>
        <dbReference type="ARBA" id="ARBA00004586"/>
    </source>
</evidence>
<evidence type="ECO:0000256" key="10">
    <source>
        <dbReference type="ARBA" id="ARBA00045103"/>
    </source>
</evidence>
<comment type="pathway">
    <text evidence="3 12">Protein modification; protein glycosylation.</text>
</comment>
<evidence type="ECO:0000259" key="15">
    <source>
        <dbReference type="Pfam" id="PF13439"/>
    </source>
</evidence>
<evidence type="ECO:0000256" key="5">
    <source>
        <dbReference type="ARBA" id="ARBA00022679"/>
    </source>
</evidence>
<keyword evidence="9" id="KW-0472">Membrane</keyword>
<feature type="region of interest" description="Disordered" evidence="13">
    <location>
        <begin position="533"/>
        <end position="552"/>
    </location>
</feature>
<dbReference type="PANTHER" id="PTHR45918:SF1">
    <property type="entry name" value="ALPHA-1,3_1,6-MANNOSYLTRANSFERASE ALG2"/>
    <property type="match status" value="1"/>
</dbReference>
<dbReference type="GO" id="GO:0005789">
    <property type="term" value="C:endoplasmic reticulum membrane"/>
    <property type="evidence" value="ECO:0007669"/>
    <property type="project" value="UniProtKB-SubCell"/>
</dbReference>
<protein>
    <recommendedName>
        <fullName evidence="12">Alpha-1,3/1,6-mannosyltransferase ALG2</fullName>
        <ecNumber evidence="12">2.4.1.132</ecNumber>
        <ecNumber evidence="12">2.4.1.257</ecNumber>
    </recommendedName>
    <alternativeName>
        <fullName evidence="12">GDP-Man:Man(1)GlcNAc(2)-PP-Dol alpha-1,3-mannosyltransferase</fullName>
    </alternativeName>
</protein>
<keyword evidence="8" id="KW-1133">Transmembrane helix</keyword>
<sequence length="552" mass="59411">METGDGQGIDKRKWNIAFVHPDLGIGGAERLIVDAALGLQSAGHKVHIYTSHHSPSHCFPETLQGTGPLHVTVRGDFFPRSVFGRFHLIWALVRHLYLCFSLVIASLFHKHSPNNPKPDVYIVDQISAGIPLLHLTGARVLFYCHFPDKLLATRSRASALGRLYRLPLDWVEEFSTSRADELVVNSRFTRAVVKAAFPSIRGVPAVVYPGVVQPPEPEAVPALIVAQGVEHVYVSINRFERKKNLPLAIAAFAQASNAPPTLPAAPKSILVLAGGFDPRVRENAKVLDLLQAQCSKLGLAFTTIHLTNPATPWTDHPLDLSATPNTSVYFIPSIPEPYKHALLLSPLTRALVYTPSYEHFGIVPVEAMYAGVPVIAVGNGGPAESVAHLQTGYLCGDAYPASPNAVASSRSASPAGSRSASPQMARKASPLRGAYGGWTDADVDLNAFMTTIALHSKDSGAGAGVGGEQQDVLVDQFARGMQWAGGLAARDRKRVAENAKEQARSKFSSEAFTRGMEEALLACLADYRGRVDAARGRNPSPVKVEGKSKKVE</sequence>